<dbReference type="Pfam" id="PF22725">
    <property type="entry name" value="GFO_IDH_MocA_C3"/>
    <property type="match status" value="1"/>
</dbReference>
<dbReference type="EMBL" id="JBHUOZ010000003">
    <property type="protein sequence ID" value="MFD2921531.1"/>
    <property type="molecule type" value="Genomic_DNA"/>
</dbReference>
<dbReference type="Gene3D" id="3.30.360.10">
    <property type="entry name" value="Dihydrodipicolinate Reductase, domain 2"/>
    <property type="match status" value="1"/>
</dbReference>
<sequence>MGNKLRFGIIGCGKIAPRHAAEISRVGILAGVCDIIPERADQLAQQFQTRAFYTITGFLAAQPYDVIAICTPNGLHALHSISCLQAYAHVLCEKPLATSAADAAAMMEAATIAGKKLFVVKSTRYNPALIALKAMLDNNQLGTIFNFQLNCFWNRPNAYYNSSWKGDAQLDGGILFTQFSHYIDALLWLLNDRIQTVAGFRHNFTHRETIDFEDNGIASIKMEKGTIGGINWSINSYRKNMEVSLTLIAEHGSIKIDGEYMNHVAYQLTAETGIPLITEAGEPNDYGFYKGSMSNHDKVYDNLLIALENDQHPFSHAIDGLKTVEAIQQIYDAMPLA</sequence>
<dbReference type="SUPFAM" id="SSF51735">
    <property type="entry name" value="NAD(P)-binding Rossmann-fold domains"/>
    <property type="match status" value="1"/>
</dbReference>
<reference evidence="4" key="1">
    <citation type="journal article" date="2019" name="Int. J. Syst. Evol. Microbiol.">
        <title>The Global Catalogue of Microorganisms (GCM) 10K type strain sequencing project: providing services to taxonomists for standard genome sequencing and annotation.</title>
        <authorList>
            <consortium name="The Broad Institute Genomics Platform"/>
            <consortium name="The Broad Institute Genome Sequencing Center for Infectious Disease"/>
            <person name="Wu L."/>
            <person name="Ma J."/>
        </authorList>
    </citation>
    <scope>NUCLEOTIDE SEQUENCE [LARGE SCALE GENOMIC DNA]</scope>
    <source>
        <strain evidence="4">KCTC 23299</strain>
    </source>
</reference>
<dbReference type="Gene3D" id="3.40.50.720">
    <property type="entry name" value="NAD(P)-binding Rossmann-like Domain"/>
    <property type="match status" value="1"/>
</dbReference>
<dbReference type="InterPro" id="IPR052515">
    <property type="entry name" value="Gfo/Idh/MocA_Oxidoreductase"/>
</dbReference>
<comment type="caution">
    <text evidence="3">The sequence shown here is derived from an EMBL/GenBank/DDBJ whole genome shotgun (WGS) entry which is preliminary data.</text>
</comment>
<proteinExistence type="predicted"/>
<feature type="domain" description="GFO/IDH/MocA-like oxidoreductase" evidence="2">
    <location>
        <begin position="131"/>
        <end position="254"/>
    </location>
</feature>
<protein>
    <submittedName>
        <fullName evidence="3">Gfo/Idh/MocA family protein</fullName>
    </submittedName>
</protein>
<feature type="domain" description="Gfo/Idh/MocA-like oxidoreductase N-terminal" evidence="1">
    <location>
        <begin position="5"/>
        <end position="119"/>
    </location>
</feature>
<dbReference type="Pfam" id="PF01408">
    <property type="entry name" value="GFO_IDH_MocA"/>
    <property type="match status" value="1"/>
</dbReference>
<evidence type="ECO:0000259" key="2">
    <source>
        <dbReference type="Pfam" id="PF22725"/>
    </source>
</evidence>
<dbReference type="PANTHER" id="PTHR43249:SF1">
    <property type="entry name" value="D-GLUCOSIDE 3-DEHYDROGENASE"/>
    <property type="match status" value="1"/>
</dbReference>
<evidence type="ECO:0000313" key="3">
    <source>
        <dbReference type="EMBL" id="MFD2921531.1"/>
    </source>
</evidence>
<evidence type="ECO:0000313" key="4">
    <source>
        <dbReference type="Proteomes" id="UP001597511"/>
    </source>
</evidence>
<dbReference type="Proteomes" id="UP001597511">
    <property type="component" value="Unassembled WGS sequence"/>
</dbReference>
<dbReference type="InterPro" id="IPR036291">
    <property type="entry name" value="NAD(P)-bd_dom_sf"/>
</dbReference>
<dbReference type="InterPro" id="IPR055170">
    <property type="entry name" value="GFO_IDH_MocA-like_dom"/>
</dbReference>
<dbReference type="PANTHER" id="PTHR43249">
    <property type="entry name" value="UDP-N-ACETYL-2-AMINO-2-DEOXY-D-GLUCURONATE OXIDASE"/>
    <property type="match status" value="1"/>
</dbReference>
<keyword evidence="4" id="KW-1185">Reference proteome</keyword>
<name>A0ABW6ABU0_9BACT</name>
<dbReference type="InterPro" id="IPR000683">
    <property type="entry name" value="Gfo/Idh/MocA-like_OxRdtase_N"/>
</dbReference>
<accession>A0ABW6ABU0</accession>
<organism evidence="3 4">
    <name type="scientific">Terrimonas rubra</name>
    <dbReference type="NCBI Taxonomy" id="1035890"/>
    <lineage>
        <taxon>Bacteria</taxon>
        <taxon>Pseudomonadati</taxon>
        <taxon>Bacteroidota</taxon>
        <taxon>Chitinophagia</taxon>
        <taxon>Chitinophagales</taxon>
        <taxon>Chitinophagaceae</taxon>
        <taxon>Terrimonas</taxon>
    </lineage>
</organism>
<evidence type="ECO:0000259" key="1">
    <source>
        <dbReference type="Pfam" id="PF01408"/>
    </source>
</evidence>
<dbReference type="RefSeq" id="WP_386102019.1">
    <property type="nucleotide sequence ID" value="NZ_JBHUOZ010000003.1"/>
</dbReference>
<dbReference type="SUPFAM" id="SSF55347">
    <property type="entry name" value="Glyceraldehyde-3-phosphate dehydrogenase-like, C-terminal domain"/>
    <property type="match status" value="1"/>
</dbReference>
<gene>
    <name evidence="3" type="ORF">ACFS6H_17550</name>
</gene>